<evidence type="ECO:0000256" key="1">
    <source>
        <dbReference type="ARBA" id="ARBA00001913"/>
    </source>
</evidence>
<dbReference type="SUPFAM" id="SSF53649">
    <property type="entry name" value="Alkaline phosphatase-like"/>
    <property type="match status" value="2"/>
</dbReference>
<sequence length="795" mass="92217">MAAKKFTKTTTKRFLETFTYHLKHALWRRYVTDSLDYLTDLVVNRSVQHFRQSKEDNPTKPILTMLSFPAPHGPEDGAPQYQHLYANVTSHITPSYDYVTSNQYKHWILSKVDQPLDKTQHRFSMMLQQKRLQTLRSVDNAIEKFISMLEEIGELDNTYIIYTSDHGFHIGQFGLAKGKSMPYDFDIRIPFYLRGPGIPSNTHLNHIILNIDVAPTILGMAGVEIPESMDGRNFMPLINSRQSLSPPWRDTFLIERGKIPLTKIHLEKPRLPSKREKVIEACQKKEFKFPCEPRQTWTCALDEGVLKMRKCNKFPKVTSKPAKRKNCCPKKGKERISPKCKQRLYQATRGKRRFFRRSTDSRRTYSYEEFVSNMLEMSVSDRAQQRKRRSRVVNNRNTGQRKGGANGTTKNWKVHLTSDCKVVMPVGSIKCNKDRKVSKQDYWRKSIKAERTKLRLMRIVKTCMKTQKKRPEKCNCPTKPSRPRRSVRSRPDRPTPADSENNIHPMKQIYDQIRAAHRQRVSDFRDEVRRKKELQKIAQAAKREKIARRIQNQNGTNGGCFQQRVNCFKLSRSKWMTPPIWEGDDRCYCTNSNNNTYWCVRIINETSNLLYCEFITGFIEYYDLTTDPYQLSNALAFADKSVLSALNSELARLRVCNGSADCHIHRPSSDLTSTITTASTTTPRTSTTTLPVSDVAGPVGSINLDSIEPAMETSTMSSPTFDLPTNYPPGTIFNQFSQRQRRRKNQRRQNADNGRPKQRGKSEGGRKTLCKRRMFRRFPLVCPPRNPRQRSRVPY</sequence>
<feature type="region of interest" description="Disordered" evidence="3">
    <location>
        <begin position="714"/>
        <end position="772"/>
    </location>
</feature>
<evidence type="ECO:0000259" key="4">
    <source>
        <dbReference type="Pfam" id="PF00884"/>
    </source>
</evidence>
<proteinExistence type="inferred from homology"/>
<feature type="region of interest" description="Disordered" evidence="3">
    <location>
        <begin position="673"/>
        <end position="694"/>
    </location>
</feature>
<comment type="similarity">
    <text evidence="2">Belongs to the sulfatase family.</text>
</comment>
<feature type="region of interest" description="Disordered" evidence="3">
    <location>
        <begin position="464"/>
        <end position="502"/>
    </location>
</feature>
<dbReference type="Pfam" id="PF00884">
    <property type="entry name" value="Sulfatase"/>
    <property type="match status" value="1"/>
</dbReference>
<evidence type="ECO:0000313" key="6">
    <source>
        <dbReference type="Proteomes" id="UP001642483"/>
    </source>
</evidence>
<reference evidence="5 6" key="1">
    <citation type="submission" date="2024-02" db="EMBL/GenBank/DDBJ databases">
        <authorList>
            <person name="Daric V."/>
            <person name="Darras S."/>
        </authorList>
    </citation>
    <scope>NUCLEOTIDE SEQUENCE [LARGE SCALE GENOMIC DNA]</scope>
</reference>
<organism evidence="5 6">
    <name type="scientific">Clavelina lepadiformis</name>
    <name type="common">Light-bulb sea squirt</name>
    <name type="synonym">Ascidia lepadiformis</name>
    <dbReference type="NCBI Taxonomy" id="159417"/>
    <lineage>
        <taxon>Eukaryota</taxon>
        <taxon>Metazoa</taxon>
        <taxon>Chordata</taxon>
        <taxon>Tunicata</taxon>
        <taxon>Ascidiacea</taxon>
        <taxon>Aplousobranchia</taxon>
        <taxon>Clavelinidae</taxon>
        <taxon>Clavelina</taxon>
    </lineage>
</organism>
<feature type="region of interest" description="Disordered" evidence="3">
    <location>
        <begin position="380"/>
        <end position="410"/>
    </location>
</feature>
<dbReference type="Proteomes" id="UP001642483">
    <property type="component" value="Unassembled WGS sequence"/>
</dbReference>
<dbReference type="InterPro" id="IPR017850">
    <property type="entry name" value="Alkaline_phosphatase_core_sf"/>
</dbReference>
<protein>
    <recommendedName>
        <fullName evidence="4">Sulfatase N-terminal domain-containing protein</fullName>
    </recommendedName>
</protein>
<evidence type="ECO:0000313" key="5">
    <source>
        <dbReference type="EMBL" id="CAK8683397.1"/>
    </source>
</evidence>
<evidence type="ECO:0000256" key="2">
    <source>
        <dbReference type="ARBA" id="ARBA00008779"/>
    </source>
</evidence>
<comment type="caution">
    <text evidence="5">The sequence shown here is derived from an EMBL/GenBank/DDBJ whole genome shotgun (WGS) entry which is preliminary data.</text>
</comment>
<dbReference type="PANTHER" id="PTHR43108:SF16">
    <property type="entry name" value="EXTRACELLULAR SULFATASE SULF-1 HOMOLOG"/>
    <property type="match status" value="1"/>
</dbReference>
<gene>
    <name evidence="5" type="ORF">CVLEPA_LOCUS14475</name>
</gene>
<dbReference type="InterPro" id="IPR000917">
    <property type="entry name" value="Sulfatase_N"/>
</dbReference>
<dbReference type="EMBL" id="CAWYQH010000097">
    <property type="protein sequence ID" value="CAK8683397.1"/>
    <property type="molecule type" value="Genomic_DNA"/>
</dbReference>
<name>A0ABP0FXD6_CLALP</name>
<comment type="cofactor">
    <cofactor evidence="1">
        <name>Ca(2+)</name>
        <dbReference type="ChEBI" id="CHEBI:29108"/>
    </cofactor>
</comment>
<dbReference type="PANTHER" id="PTHR43108">
    <property type="entry name" value="N-ACETYLGLUCOSAMINE-6-SULFATASE FAMILY MEMBER"/>
    <property type="match status" value="1"/>
</dbReference>
<feature type="compositionally biased region" description="Low complexity" evidence="3">
    <location>
        <begin position="673"/>
        <end position="689"/>
    </location>
</feature>
<dbReference type="Gene3D" id="3.40.720.10">
    <property type="entry name" value="Alkaline Phosphatase, subunit A"/>
    <property type="match status" value="1"/>
</dbReference>
<evidence type="ECO:0000256" key="3">
    <source>
        <dbReference type="SAM" id="MobiDB-lite"/>
    </source>
</evidence>
<accession>A0ABP0FXD6</accession>
<feature type="domain" description="Sulfatase N-terminal" evidence="4">
    <location>
        <begin position="35"/>
        <end position="223"/>
    </location>
</feature>
<keyword evidence="6" id="KW-1185">Reference proteome</keyword>